<organism evidence="2 3">
    <name type="scientific">Labrys miyagiensis</name>
    <dbReference type="NCBI Taxonomy" id="346912"/>
    <lineage>
        <taxon>Bacteria</taxon>
        <taxon>Pseudomonadati</taxon>
        <taxon>Pseudomonadota</taxon>
        <taxon>Alphaproteobacteria</taxon>
        <taxon>Hyphomicrobiales</taxon>
        <taxon>Xanthobacteraceae</taxon>
        <taxon>Labrys</taxon>
    </lineage>
</organism>
<dbReference type="Proteomes" id="UP001156882">
    <property type="component" value="Unassembled WGS sequence"/>
</dbReference>
<dbReference type="SUPFAM" id="SSF51430">
    <property type="entry name" value="NAD(P)-linked oxidoreductase"/>
    <property type="match status" value="1"/>
</dbReference>
<dbReference type="Pfam" id="PF00248">
    <property type="entry name" value="Aldo_ket_red"/>
    <property type="match status" value="1"/>
</dbReference>
<accession>A0ABQ6CPT6</accession>
<sequence length="317" mass="34179">MEKRAIGRSDLMVAPLGLGGNVFGWSADEKASFAVLDAFVAAGFNLIDTADVYSSWVPGNQGGESEAIIGKWMKARGNRADVVVTTKVGSEMGPGKKGLSHAYIKSAVEASLRRLQTDYIDLYLSHWEDPETPMEETLGAYAELVSAGKIRVIGNSNHSANTMFKALAISTKELWPRFENLQTQYNLYDRAGYEAELEPFCLKNEIGVTSYFSLAKGFLSGKYRTPSDFAKSAARGGGMGEYLNERGLRILEALDAVAHAKNATPAQVAIAWLIARPGLVAPIASATGIEQLQDLLKATELSLGSTEIEHLTKVSAP</sequence>
<keyword evidence="3" id="KW-1185">Reference proteome</keyword>
<dbReference type="RefSeq" id="WP_284315307.1">
    <property type="nucleotide sequence ID" value="NZ_BSPC01000059.1"/>
</dbReference>
<dbReference type="InterPro" id="IPR036812">
    <property type="entry name" value="NAD(P)_OxRdtase_dom_sf"/>
</dbReference>
<reference evidence="3" key="1">
    <citation type="journal article" date="2019" name="Int. J. Syst. Evol. Microbiol.">
        <title>The Global Catalogue of Microorganisms (GCM) 10K type strain sequencing project: providing services to taxonomists for standard genome sequencing and annotation.</title>
        <authorList>
            <consortium name="The Broad Institute Genomics Platform"/>
            <consortium name="The Broad Institute Genome Sequencing Center for Infectious Disease"/>
            <person name="Wu L."/>
            <person name="Ma J."/>
        </authorList>
    </citation>
    <scope>NUCLEOTIDE SEQUENCE [LARGE SCALE GENOMIC DNA]</scope>
    <source>
        <strain evidence="3">NBRC 101365</strain>
    </source>
</reference>
<evidence type="ECO:0000313" key="2">
    <source>
        <dbReference type="EMBL" id="GLS22338.1"/>
    </source>
</evidence>
<gene>
    <name evidence="2" type="ORF">GCM10007874_53560</name>
</gene>
<dbReference type="PANTHER" id="PTHR43364">
    <property type="entry name" value="NADH-SPECIFIC METHYLGLYOXAL REDUCTASE-RELATED"/>
    <property type="match status" value="1"/>
</dbReference>
<dbReference type="PANTHER" id="PTHR43364:SF6">
    <property type="entry name" value="OXIDOREDUCTASE-RELATED"/>
    <property type="match status" value="1"/>
</dbReference>
<proteinExistence type="predicted"/>
<dbReference type="Gene3D" id="3.20.20.100">
    <property type="entry name" value="NADP-dependent oxidoreductase domain"/>
    <property type="match status" value="1"/>
</dbReference>
<protein>
    <submittedName>
        <fullName evidence="2">NADP-dependent aryl-alcohol dehydrogenase</fullName>
    </submittedName>
</protein>
<dbReference type="EMBL" id="BSPC01000059">
    <property type="protein sequence ID" value="GLS22338.1"/>
    <property type="molecule type" value="Genomic_DNA"/>
</dbReference>
<evidence type="ECO:0000259" key="1">
    <source>
        <dbReference type="Pfam" id="PF00248"/>
    </source>
</evidence>
<name>A0ABQ6CPT6_9HYPH</name>
<dbReference type="InterPro" id="IPR050523">
    <property type="entry name" value="AKR_Detox_Biosynth"/>
</dbReference>
<evidence type="ECO:0000313" key="3">
    <source>
        <dbReference type="Proteomes" id="UP001156882"/>
    </source>
</evidence>
<dbReference type="CDD" id="cd19081">
    <property type="entry name" value="AKR_AKR9C1"/>
    <property type="match status" value="1"/>
</dbReference>
<feature type="domain" description="NADP-dependent oxidoreductase" evidence="1">
    <location>
        <begin position="15"/>
        <end position="314"/>
    </location>
</feature>
<dbReference type="InterPro" id="IPR023210">
    <property type="entry name" value="NADP_OxRdtase_dom"/>
</dbReference>
<comment type="caution">
    <text evidence="2">The sequence shown here is derived from an EMBL/GenBank/DDBJ whole genome shotgun (WGS) entry which is preliminary data.</text>
</comment>